<evidence type="ECO:0000313" key="3">
    <source>
        <dbReference type="EMBL" id="KAL3790899.1"/>
    </source>
</evidence>
<evidence type="ECO:0000313" key="4">
    <source>
        <dbReference type="Proteomes" id="UP001530400"/>
    </source>
</evidence>
<evidence type="ECO:0000256" key="2">
    <source>
        <dbReference type="SAM" id="MobiDB-lite"/>
    </source>
</evidence>
<dbReference type="EMBL" id="JALLPJ020000480">
    <property type="protein sequence ID" value="KAL3790899.1"/>
    <property type="molecule type" value="Genomic_DNA"/>
</dbReference>
<proteinExistence type="inferred from homology"/>
<reference evidence="3 4" key="1">
    <citation type="submission" date="2024-10" db="EMBL/GenBank/DDBJ databases">
        <title>Updated reference genomes for cyclostephanoid diatoms.</title>
        <authorList>
            <person name="Roberts W.R."/>
            <person name="Alverson A.J."/>
        </authorList>
    </citation>
    <scope>NUCLEOTIDE SEQUENCE [LARGE SCALE GENOMIC DNA]</scope>
    <source>
        <strain evidence="3 4">AJA010-31</strain>
    </source>
</reference>
<protein>
    <submittedName>
        <fullName evidence="3">Uncharacterized protein</fullName>
    </submittedName>
</protein>
<organism evidence="3 4">
    <name type="scientific">Cyclotella atomus</name>
    <dbReference type="NCBI Taxonomy" id="382360"/>
    <lineage>
        <taxon>Eukaryota</taxon>
        <taxon>Sar</taxon>
        <taxon>Stramenopiles</taxon>
        <taxon>Ochrophyta</taxon>
        <taxon>Bacillariophyta</taxon>
        <taxon>Coscinodiscophyceae</taxon>
        <taxon>Thalassiosirophycidae</taxon>
        <taxon>Stephanodiscales</taxon>
        <taxon>Stephanodiscaceae</taxon>
        <taxon>Cyclotella</taxon>
    </lineage>
</organism>
<dbReference type="InterPro" id="IPR007590">
    <property type="entry name" value="Saf4/Yju2"/>
</dbReference>
<comment type="caution">
    <text evidence="3">The sequence shown here is derived from an EMBL/GenBank/DDBJ whole genome shotgun (WGS) entry which is preliminary data.</text>
</comment>
<dbReference type="PANTHER" id="PTHR12111:SF2">
    <property type="entry name" value="SPLICING FACTOR YJU2B-RELATED"/>
    <property type="match status" value="1"/>
</dbReference>
<dbReference type="Pfam" id="PF04502">
    <property type="entry name" value="Saf4_Yju2"/>
    <property type="match status" value="1"/>
</dbReference>
<keyword evidence="4" id="KW-1185">Reference proteome</keyword>
<gene>
    <name evidence="3" type="ORF">ACHAWO_010896</name>
</gene>
<feature type="region of interest" description="Disordered" evidence="2">
    <location>
        <begin position="274"/>
        <end position="298"/>
    </location>
</feature>
<comment type="similarity">
    <text evidence="1">Belongs to the CWC16 family.</text>
</comment>
<name>A0ABD3PS42_9STRA</name>
<dbReference type="PANTHER" id="PTHR12111">
    <property type="entry name" value="SPLICING FACTOR YJU2"/>
    <property type="match status" value="1"/>
</dbReference>
<dbReference type="AlphaFoldDB" id="A0ABD3PS42"/>
<accession>A0ABD3PS42</accession>
<dbReference type="Proteomes" id="UP001530400">
    <property type="component" value="Unassembled WGS sequence"/>
</dbReference>
<evidence type="ECO:0000256" key="1">
    <source>
        <dbReference type="ARBA" id="ARBA00005595"/>
    </source>
</evidence>
<sequence length="358" mass="39811">MSSLAATQADGYYIPPSYYESGAYKKKSVSQHAGSKGHNQYLTRSVCRFELPFDGFCVECEAIVGKGTRFNAHKAHVDDYFTTKIYEFTIKCRACANCEFKIRTNPKEQTFDYVSGIRRKIEEFDSRDAGTLGVIDTDAGAGIYQYKGGKLEDADDEDNVDVALKALEKSARGKRKAMTEYEQMESLYRVNTRMEEDADANAVLRSGYRKERKAKKRRFEEAKKLGLGRGISLAGETEQDVAHAKVTMGLRDHAREQQQADGSEKKTFHSIRTGSIFSSEKQKQPRSRSGISRGKHGKHAICDVSKVPNVPVRSREKKKIILIPRNAKNGTKMDTKVIEPTACAGAISALAGFGSDSD</sequence>